<evidence type="ECO:0008006" key="3">
    <source>
        <dbReference type="Google" id="ProtNLM"/>
    </source>
</evidence>
<dbReference type="Proteomes" id="UP000242715">
    <property type="component" value="Unassembled WGS sequence"/>
</dbReference>
<dbReference type="OrthoDB" id="1743609at2759"/>
<dbReference type="PANTHER" id="PTHR36617:SF15">
    <property type="entry name" value="REVERSE TRANSCRIPTASE ZINC-BINDING DOMAIN-CONTAINING PROTEIN"/>
    <property type="match status" value="1"/>
</dbReference>
<sequence length="494" mass="56746">MGRRSRYFRPLSGKKAYVVKEKLKMLKESLKTWNTEVFGILDLNIEKIVQDLNNVEGLLDSDDVVVDLVRRDILDFSCSSIFAPKRRKSFTPELGDRSQTNAGKRKSSLGVTPACIQLFKGYPKAAQWLYLFVKQHTATLQLNNSYSYAPLLKARRRNFGDQSQTDLFSSKYMSCHFAELLAVIFKLPTDILRGQDSLIITHLYIEKDVMEFLNEFRRNATLPKAITTSFLALVPKKDHPQIGLTGLMQKAVELEKFKGFKVNNNLNFHILQFADDTIIVGEGDWDNLYLEAASAFLSCSIDRFPFRFLGLPVGANPRRVSTWRLLIETTRKRLSGWSGRHLSIGETFLSRLVVSAKRTDSLWWRDILKVGGLEGDLWFSSNVSSILEDSKSIGFWKEKWIGNNSLIELFPNLFEMEQDKNVVVANKGNWEADGWSWFLFQEGLLTGTDEQEAAMLYSLLANYHPFDRHDKRKWIPDASGRFSVRSTYQFLKKL</sequence>
<reference evidence="2" key="1">
    <citation type="journal article" date="2017" name="Front. Plant Sci.">
        <title>Climate Clever Clovers: New Paradigm to Reduce the Environmental Footprint of Ruminants by Breeding Low Methanogenic Forages Utilizing Haplotype Variation.</title>
        <authorList>
            <person name="Kaur P."/>
            <person name="Appels R."/>
            <person name="Bayer P.E."/>
            <person name="Keeble-Gagnere G."/>
            <person name="Wang J."/>
            <person name="Hirakawa H."/>
            <person name="Shirasawa K."/>
            <person name="Vercoe P."/>
            <person name="Stefanova K."/>
            <person name="Durmic Z."/>
            <person name="Nichols P."/>
            <person name="Revell C."/>
            <person name="Isobe S.N."/>
            <person name="Edwards D."/>
            <person name="Erskine W."/>
        </authorList>
    </citation>
    <scope>NUCLEOTIDE SEQUENCE [LARGE SCALE GENOMIC DNA]</scope>
    <source>
        <strain evidence="2">cv. Daliak</strain>
    </source>
</reference>
<name>A0A2Z6MHL0_TRISU</name>
<keyword evidence="2" id="KW-1185">Reference proteome</keyword>
<proteinExistence type="predicted"/>
<dbReference type="AlphaFoldDB" id="A0A2Z6MHL0"/>
<evidence type="ECO:0000313" key="1">
    <source>
        <dbReference type="EMBL" id="GAU17608.1"/>
    </source>
</evidence>
<evidence type="ECO:0000313" key="2">
    <source>
        <dbReference type="Proteomes" id="UP000242715"/>
    </source>
</evidence>
<dbReference type="PANTHER" id="PTHR36617">
    <property type="entry name" value="PROTEIN, PUTATIVE-RELATED"/>
    <property type="match status" value="1"/>
</dbReference>
<accession>A0A2Z6MHL0</accession>
<protein>
    <recommendedName>
        <fullName evidence="3">Reverse transcriptase domain-containing protein</fullName>
    </recommendedName>
</protein>
<gene>
    <name evidence="1" type="ORF">TSUD_341520</name>
</gene>
<organism evidence="1 2">
    <name type="scientific">Trifolium subterraneum</name>
    <name type="common">Subterranean clover</name>
    <dbReference type="NCBI Taxonomy" id="3900"/>
    <lineage>
        <taxon>Eukaryota</taxon>
        <taxon>Viridiplantae</taxon>
        <taxon>Streptophyta</taxon>
        <taxon>Embryophyta</taxon>
        <taxon>Tracheophyta</taxon>
        <taxon>Spermatophyta</taxon>
        <taxon>Magnoliopsida</taxon>
        <taxon>eudicotyledons</taxon>
        <taxon>Gunneridae</taxon>
        <taxon>Pentapetalae</taxon>
        <taxon>rosids</taxon>
        <taxon>fabids</taxon>
        <taxon>Fabales</taxon>
        <taxon>Fabaceae</taxon>
        <taxon>Papilionoideae</taxon>
        <taxon>50 kb inversion clade</taxon>
        <taxon>NPAAA clade</taxon>
        <taxon>Hologalegina</taxon>
        <taxon>IRL clade</taxon>
        <taxon>Trifolieae</taxon>
        <taxon>Trifolium</taxon>
    </lineage>
</organism>
<dbReference type="EMBL" id="DF973172">
    <property type="protein sequence ID" value="GAU17608.1"/>
    <property type="molecule type" value="Genomic_DNA"/>
</dbReference>